<dbReference type="InterPro" id="IPR036703">
    <property type="entry name" value="MOB_kinase_act_sf"/>
</dbReference>
<dbReference type="Proteomes" id="UP000054107">
    <property type="component" value="Unassembled WGS sequence"/>
</dbReference>
<dbReference type="STRING" id="35722.A0A0B7N2Y3"/>
<dbReference type="EMBL" id="LN722203">
    <property type="protein sequence ID" value="CEP09783.1"/>
    <property type="molecule type" value="Genomic_DNA"/>
</dbReference>
<feature type="binding site" evidence="1">
    <location>
        <position position="77"/>
    </location>
    <ligand>
        <name>Zn(2+)</name>
        <dbReference type="ChEBI" id="CHEBI:29105"/>
    </ligand>
</feature>
<evidence type="ECO:0000313" key="3">
    <source>
        <dbReference type="Proteomes" id="UP000054107"/>
    </source>
</evidence>
<keyword evidence="3" id="KW-1185">Reference proteome</keyword>
<dbReference type="AlphaFoldDB" id="A0A0B7N2Y3"/>
<feature type="binding site" evidence="1">
    <location>
        <position position="82"/>
    </location>
    <ligand>
        <name>Zn(2+)</name>
        <dbReference type="ChEBI" id="CHEBI:29105"/>
    </ligand>
</feature>
<organism evidence="2 3">
    <name type="scientific">Parasitella parasitica</name>
    <dbReference type="NCBI Taxonomy" id="35722"/>
    <lineage>
        <taxon>Eukaryota</taxon>
        <taxon>Fungi</taxon>
        <taxon>Fungi incertae sedis</taxon>
        <taxon>Mucoromycota</taxon>
        <taxon>Mucoromycotina</taxon>
        <taxon>Mucoromycetes</taxon>
        <taxon>Mucorales</taxon>
        <taxon>Mucorineae</taxon>
        <taxon>Mucoraceae</taxon>
        <taxon>Parasitella</taxon>
    </lineage>
</organism>
<protein>
    <recommendedName>
        <fullName evidence="4">Mob1/phocein</fullName>
    </recommendedName>
</protein>
<reference evidence="2 3" key="1">
    <citation type="submission" date="2014-09" db="EMBL/GenBank/DDBJ databases">
        <authorList>
            <person name="Ellenberger Sabrina"/>
        </authorList>
    </citation>
    <scope>NUCLEOTIDE SEQUENCE [LARGE SCALE GENOMIC DNA]</scope>
    <source>
        <strain evidence="2 3">CBS 412.66</strain>
    </source>
</reference>
<name>A0A0B7N2Y3_9FUNG</name>
<dbReference type="SUPFAM" id="SSF101152">
    <property type="entry name" value="Mob1/phocein"/>
    <property type="match status" value="1"/>
</dbReference>
<sequence>MCPAMSAGPGVEYTWVDASSKKIRLSAPQYIDYMASSIQNMMGDETLFPTKAGRDFPREFPQLIRRIFGQLFRLFAHIYHHHYDKILCLYEEPHLNSLFAHFISFAKEFDLLEKKEIQPLQELIDAMMKDGIIS</sequence>
<dbReference type="InterPro" id="IPR005301">
    <property type="entry name" value="MOB_kinase_act_fam"/>
</dbReference>
<dbReference type="Gene3D" id="1.20.140.30">
    <property type="entry name" value="MOB kinase activator"/>
    <property type="match status" value="1"/>
</dbReference>
<accession>A0A0B7N2Y3</accession>
<keyword evidence="1" id="KW-0479">Metal-binding</keyword>
<dbReference type="OrthoDB" id="8170117at2759"/>
<feature type="binding site" evidence="1">
    <location>
        <position position="2"/>
    </location>
    <ligand>
        <name>Zn(2+)</name>
        <dbReference type="ChEBI" id="CHEBI:29105"/>
    </ligand>
</feature>
<evidence type="ECO:0008006" key="4">
    <source>
        <dbReference type="Google" id="ProtNLM"/>
    </source>
</evidence>
<dbReference type="SMART" id="SM01388">
    <property type="entry name" value="Mob1_phocein"/>
    <property type="match status" value="1"/>
</dbReference>
<dbReference type="PANTHER" id="PTHR22599">
    <property type="entry name" value="MPS ONE BINDER KINASE ACTIVATOR-LIKE MOB"/>
    <property type="match status" value="1"/>
</dbReference>
<dbReference type="Pfam" id="PF03637">
    <property type="entry name" value="Mob1_phocein"/>
    <property type="match status" value="1"/>
</dbReference>
<evidence type="ECO:0000313" key="2">
    <source>
        <dbReference type="EMBL" id="CEP09783.1"/>
    </source>
</evidence>
<evidence type="ECO:0000256" key="1">
    <source>
        <dbReference type="PIRSR" id="PIRSR605301-1"/>
    </source>
</evidence>
<gene>
    <name evidence="2" type="primary">PARPA_03337.1 scaffold 7264</name>
</gene>
<keyword evidence="1" id="KW-0862">Zinc</keyword>
<proteinExistence type="predicted"/>